<comment type="caution">
    <text evidence="2">The sequence shown here is derived from an EMBL/GenBank/DDBJ whole genome shotgun (WGS) entry which is preliminary data.</text>
</comment>
<dbReference type="InterPro" id="IPR001478">
    <property type="entry name" value="PDZ"/>
</dbReference>
<dbReference type="InterPro" id="IPR036034">
    <property type="entry name" value="PDZ_sf"/>
</dbReference>
<name>A0AAD4R025_9BILA</name>
<dbReference type="EMBL" id="JAKKPZ010000017">
    <property type="protein sequence ID" value="KAI1712722.1"/>
    <property type="molecule type" value="Genomic_DNA"/>
</dbReference>
<evidence type="ECO:0000313" key="2">
    <source>
        <dbReference type="EMBL" id="KAI1712722.1"/>
    </source>
</evidence>
<dbReference type="GO" id="GO:0005634">
    <property type="term" value="C:nucleus"/>
    <property type="evidence" value="ECO:0007669"/>
    <property type="project" value="TreeGrafter"/>
</dbReference>
<dbReference type="GO" id="GO:0005886">
    <property type="term" value="C:plasma membrane"/>
    <property type="evidence" value="ECO:0007669"/>
    <property type="project" value="TreeGrafter"/>
</dbReference>
<dbReference type="AlphaFoldDB" id="A0AAD4R025"/>
<dbReference type="GO" id="GO:0005096">
    <property type="term" value="F:GTPase activator activity"/>
    <property type="evidence" value="ECO:0007669"/>
    <property type="project" value="InterPro"/>
</dbReference>
<dbReference type="GO" id="GO:0008277">
    <property type="term" value="P:regulation of G protein-coupled receptor signaling pathway"/>
    <property type="evidence" value="ECO:0007669"/>
    <property type="project" value="TreeGrafter"/>
</dbReference>
<dbReference type="PROSITE" id="PS50106">
    <property type="entry name" value="PDZ"/>
    <property type="match status" value="1"/>
</dbReference>
<dbReference type="SMART" id="SM00228">
    <property type="entry name" value="PDZ"/>
    <property type="match status" value="1"/>
</dbReference>
<proteinExistence type="predicted"/>
<dbReference type="PANTHER" id="PTHR45945:SF3">
    <property type="entry name" value="REGULATOR OF G-PROTEIN SIGNALING LOCO"/>
    <property type="match status" value="1"/>
</dbReference>
<dbReference type="Gene3D" id="2.30.42.10">
    <property type="match status" value="1"/>
</dbReference>
<dbReference type="GO" id="GO:0005737">
    <property type="term" value="C:cytoplasm"/>
    <property type="evidence" value="ECO:0007669"/>
    <property type="project" value="TreeGrafter"/>
</dbReference>
<dbReference type="Proteomes" id="UP001201812">
    <property type="component" value="Unassembled WGS sequence"/>
</dbReference>
<evidence type="ECO:0000259" key="1">
    <source>
        <dbReference type="PROSITE" id="PS50106"/>
    </source>
</evidence>
<organism evidence="2 3">
    <name type="scientific">Ditylenchus destructor</name>
    <dbReference type="NCBI Taxonomy" id="166010"/>
    <lineage>
        <taxon>Eukaryota</taxon>
        <taxon>Metazoa</taxon>
        <taxon>Ecdysozoa</taxon>
        <taxon>Nematoda</taxon>
        <taxon>Chromadorea</taxon>
        <taxon>Rhabditida</taxon>
        <taxon>Tylenchina</taxon>
        <taxon>Tylenchomorpha</taxon>
        <taxon>Sphaerularioidea</taxon>
        <taxon>Anguinidae</taxon>
        <taxon>Anguininae</taxon>
        <taxon>Ditylenchus</taxon>
    </lineage>
</organism>
<evidence type="ECO:0000313" key="3">
    <source>
        <dbReference type="Proteomes" id="UP001201812"/>
    </source>
</evidence>
<dbReference type="PANTHER" id="PTHR45945">
    <property type="entry name" value="REGULATOR OF G-PROTEIN SIGNALING LOCO"/>
    <property type="match status" value="1"/>
</dbReference>
<protein>
    <submittedName>
        <fullName evidence="2">Regulator of G-protein signaling loco</fullName>
    </submittedName>
</protein>
<dbReference type="InterPro" id="IPR046995">
    <property type="entry name" value="RGS10/12/14-like"/>
</dbReference>
<gene>
    <name evidence="2" type="ORF">DdX_09346</name>
</gene>
<sequence>MITALLECGPQGFGFTVEGSRPCKLNVLENSVASLNGVRTGDILVAIDNVNLERADHTKIVEYLRRNVRKRQMLITFRHVDHHNTSTSTINSRSSIFKKHTGNKSRRSIDVFARASTVSSSNDKDKSFGTFLRRMNPLTPQTCRRRCSIHRVDLTSTSDRLTSGTPFKVLSNSINLDVDEQLSLVSVFVTRFIAKTTYSDNQDSSFTVDKTVAGIGSQLFYDCPLAVLRIYEMKVIVQLDNSPSLFCFPYQSIVDAAVSRTNDSVFGIISRATDANKSYFCFAFYVDTQLCEHSVHSAFSESNGLRCRAGINSAREDCDIFPFDCQSIVTYLHYIIPSATDDASTICSALNDTQNSTVSKFLRKFGKHNSGKANDSLFALTNETKAVNLDDDCSTIIDFANSSTSDDEIQKEIESVSFFSIDAFVGPAKFPIACLLPANTFSCDQPGTKASSLEDYTKEKWTVALPR</sequence>
<keyword evidence="3" id="KW-1185">Reference proteome</keyword>
<dbReference type="CDD" id="cd00934">
    <property type="entry name" value="PTB"/>
    <property type="match status" value="1"/>
</dbReference>
<feature type="domain" description="PDZ" evidence="1">
    <location>
        <begin position="3"/>
        <end position="79"/>
    </location>
</feature>
<reference evidence="2" key="1">
    <citation type="submission" date="2022-01" db="EMBL/GenBank/DDBJ databases">
        <title>Genome Sequence Resource for Two Populations of Ditylenchus destructor, the Migratory Endoparasitic Phytonematode.</title>
        <authorList>
            <person name="Zhang H."/>
            <person name="Lin R."/>
            <person name="Xie B."/>
        </authorList>
    </citation>
    <scope>NUCLEOTIDE SEQUENCE</scope>
    <source>
        <strain evidence="2">BazhouSP</strain>
    </source>
</reference>
<dbReference type="SUPFAM" id="SSF50156">
    <property type="entry name" value="PDZ domain-like"/>
    <property type="match status" value="1"/>
</dbReference>
<accession>A0AAD4R025</accession>